<proteinExistence type="predicted"/>
<dbReference type="Proteomes" id="UP001054846">
    <property type="component" value="Chromosome"/>
</dbReference>
<dbReference type="GO" id="GO:0016779">
    <property type="term" value="F:nucleotidyltransferase activity"/>
    <property type="evidence" value="ECO:0007669"/>
    <property type="project" value="UniProtKB-KW"/>
</dbReference>
<dbReference type="EMBL" id="CP063845">
    <property type="protein sequence ID" value="UFP97019.1"/>
    <property type="molecule type" value="Genomic_DNA"/>
</dbReference>
<reference evidence="2 3" key="1">
    <citation type="journal article" date="2021" name="Genome Biol. Evol.">
        <title>Complete Genome Sequencing of a Novel Gloeobacter Species from a Waterfall Cave in Mexico.</title>
        <authorList>
            <person name="Saw J.H."/>
            <person name="Cardona T."/>
            <person name="Montejano G."/>
        </authorList>
    </citation>
    <scope>NUCLEOTIDE SEQUENCE [LARGE SCALE GENOMIC DNA]</scope>
    <source>
        <strain evidence="2">MG652769</strain>
    </source>
</reference>
<feature type="transmembrane region" description="Helical" evidence="1">
    <location>
        <begin position="192"/>
        <end position="210"/>
    </location>
</feature>
<feature type="transmembrane region" description="Helical" evidence="1">
    <location>
        <begin position="123"/>
        <end position="143"/>
    </location>
</feature>
<accession>A0ABY3PU20</accession>
<dbReference type="InterPro" id="IPR037997">
    <property type="entry name" value="Dgk1-like"/>
</dbReference>
<gene>
    <name evidence="2" type="ORF">ISF26_16230</name>
</gene>
<evidence type="ECO:0000256" key="1">
    <source>
        <dbReference type="SAM" id="Phobius"/>
    </source>
</evidence>
<feature type="transmembrane region" description="Helical" evidence="1">
    <location>
        <begin position="69"/>
        <end position="88"/>
    </location>
</feature>
<evidence type="ECO:0000313" key="3">
    <source>
        <dbReference type="Proteomes" id="UP001054846"/>
    </source>
</evidence>
<dbReference type="PANTHER" id="PTHR31303">
    <property type="entry name" value="CTP-DEPENDENT DIACYLGLYCEROL KINASE 1"/>
    <property type="match status" value="1"/>
</dbReference>
<protein>
    <submittedName>
        <fullName evidence="2">Phosphatidate cytidylyltransferase</fullName>
    </submittedName>
</protein>
<keyword evidence="1" id="KW-0812">Transmembrane</keyword>
<keyword evidence="2" id="KW-0808">Transferase</keyword>
<dbReference type="PANTHER" id="PTHR31303:SF1">
    <property type="entry name" value="CTP-DEPENDENT DIACYLGLYCEROL KINASE 1"/>
    <property type="match status" value="1"/>
</dbReference>
<feature type="transmembrane region" description="Helical" evidence="1">
    <location>
        <begin position="12"/>
        <end position="35"/>
    </location>
</feature>
<feature type="transmembrane region" description="Helical" evidence="1">
    <location>
        <begin position="164"/>
        <end position="186"/>
    </location>
</feature>
<keyword evidence="3" id="KW-1185">Reference proteome</keyword>
<name>A0ABY3PU20_9CYAN</name>
<organism evidence="2 3">
    <name type="scientific">Gloeobacter morelensis MG652769</name>
    <dbReference type="NCBI Taxonomy" id="2781736"/>
    <lineage>
        <taxon>Bacteria</taxon>
        <taxon>Bacillati</taxon>
        <taxon>Cyanobacteriota</taxon>
        <taxon>Cyanophyceae</taxon>
        <taxon>Gloeobacterales</taxon>
        <taxon>Gloeobacteraceae</taxon>
        <taxon>Gloeobacter</taxon>
        <taxon>Gloeobacter morelensis</taxon>
    </lineage>
</organism>
<feature type="transmembrane region" description="Helical" evidence="1">
    <location>
        <begin position="100"/>
        <end position="117"/>
    </location>
</feature>
<keyword evidence="1" id="KW-0472">Membrane</keyword>
<feature type="transmembrane region" description="Helical" evidence="1">
    <location>
        <begin position="47"/>
        <end position="63"/>
    </location>
</feature>
<keyword evidence="2" id="KW-0548">Nucleotidyltransferase</keyword>
<sequence>MGFYVNEDAVIAWWWQVALIGLYVGSVLGIAQWLASRGMTDERTRKFVHIATGNIILLAWWIAVPLWLALAFGATFCAVTLLSYRYRFLGSVGGVDRKSWGTFFYSLSITLLIAFYWPQNLQVVAAVGILAMTWGDAVAALVGQTWGRREYKVLGMRKTAEGSLAMAVVSFAVCLLLLGFTCGWSLPMVLSALAIAVAATGLEVISVGGIDNLTVPLGSALLTQGLIQAFL</sequence>
<evidence type="ECO:0000313" key="2">
    <source>
        <dbReference type="EMBL" id="UFP97019.1"/>
    </source>
</evidence>
<keyword evidence="1" id="KW-1133">Transmembrane helix</keyword>